<evidence type="ECO:0000256" key="2">
    <source>
        <dbReference type="ARBA" id="ARBA00022737"/>
    </source>
</evidence>
<feature type="domain" description="Small-subunit processome Utp12" evidence="3">
    <location>
        <begin position="110"/>
        <end position="215"/>
    </location>
</feature>
<dbReference type="GO" id="GO:0034388">
    <property type="term" value="C:Pwp2p-containing subcomplex of 90S preribosome"/>
    <property type="evidence" value="ECO:0007669"/>
    <property type="project" value="TreeGrafter"/>
</dbReference>
<dbReference type="Pfam" id="PF04003">
    <property type="entry name" value="Utp12"/>
    <property type="match status" value="1"/>
</dbReference>
<dbReference type="InterPro" id="IPR007148">
    <property type="entry name" value="SSU_processome_Utp12"/>
</dbReference>
<reference evidence="5" key="1">
    <citation type="submission" date="2022-11" db="UniProtKB">
        <authorList>
            <consortium name="WormBaseParasite"/>
        </authorList>
    </citation>
    <scope>IDENTIFICATION</scope>
</reference>
<organism evidence="4 5">
    <name type="scientific">Romanomermis culicivorax</name>
    <name type="common">Nematode worm</name>
    <dbReference type="NCBI Taxonomy" id="13658"/>
    <lineage>
        <taxon>Eukaryota</taxon>
        <taxon>Metazoa</taxon>
        <taxon>Ecdysozoa</taxon>
        <taxon>Nematoda</taxon>
        <taxon>Enoplea</taxon>
        <taxon>Dorylaimia</taxon>
        <taxon>Mermithida</taxon>
        <taxon>Mermithoidea</taxon>
        <taxon>Mermithidae</taxon>
        <taxon>Romanomermis</taxon>
    </lineage>
</organism>
<evidence type="ECO:0000313" key="4">
    <source>
        <dbReference type="Proteomes" id="UP000887565"/>
    </source>
</evidence>
<evidence type="ECO:0000256" key="1">
    <source>
        <dbReference type="ARBA" id="ARBA00022574"/>
    </source>
</evidence>
<dbReference type="AlphaFoldDB" id="A0A915KQ32"/>
<keyword evidence="4" id="KW-1185">Reference proteome</keyword>
<evidence type="ECO:0000259" key="3">
    <source>
        <dbReference type="Pfam" id="PF04003"/>
    </source>
</evidence>
<name>A0A915KQ32_ROMCU</name>
<dbReference type="Proteomes" id="UP000887565">
    <property type="component" value="Unplaced"/>
</dbReference>
<accession>A0A915KQ32</accession>
<dbReference type="WBParaSite" id="nRc.2.0.1.t40185-RA">
    <property type="protein sequence ID" value="nRc.2.0.1.t40185-RA"/>
    <property type="gene ID" value="nRc.2.0.1.g40185"/>
</dbReference>
<dbReference type="PANTHER" id="PTHR19858">
    <property type="entry name" value="WD40 REPEAT PROTEIN"/>
    <property type="match status" value="1"/>
</dbReference>
<proteinExistence type="predicted"/>
<dbReference type="GO" id="GO:0000028">
    <property type="term" value="P:ribosomal small subunit assembly"/>
    <property type="evidence" value="ECO:0007669"/>
    <property type="project" value="TreeGrafter"/>
</dbReference>
<dbReference type="PANTHER" id="PTHR19858:SF0">
    <property type="entry name" value="PERIODIC TRYPTOPHAN PROTEIN 2 HOMOLOG"/>
    <property type="match status" value="1"/>
</dbReference>
<dbReference type="GO" id="GO:0000462">
    <property type="term" value="P:maturation of SSU-rRNA from tricistronic rRNA transcript (SSU-rRNA, 5.8S rRNA, LSU-rRNA)"/>
    <property type="evidence" value="ECO:0007669"/>
    <property type="project" value="TreeGrafter"/>
</dbReference>
<dbReference type="OMA" id="FYLIWIN"/>
<evidence type="ECO:0000313" key="5">
    <source>
        <dbReference type="WBParaSite" id="nRc.2.0.1.t40185-RA"/>
    </source>
</evidence>
<dbReference type="GO" id="GO:0032040">
    <property type="term" value="C:small-subunit processome"/>
    <property type="evidence" value="ECO:0007669"/>
    <property type="project" value="TreeGrafter"/>
</dbReference>
<sequence length="245" mass="28116">MSEFGNLALIDGSDSEDELKKSRIRLPGVKSGDLGQRNHQLDIRVFALQFSPTGRSWIACTTEGLLIYSLDEHILFDPYQLETNITPLKIKSLVINGEFTEALIMALKLNDQNLISECVEKIPTDRIDFVCRELPIVYVEKLLSFIGGKQFAQTNHVHFYLIWINKILLNQTSSLKARSTSLTSIITALQQTLSKRYQEIRRICDHNKYSLNYVNNVRTLKTINLEKETRLIQDDENLIIADDEE</sequence>
<protein>
    <submittedName>
        <fullName evidence="5">Small-subunit processome Utp12 domain-containing protein</fullName>
    </submittedName>
</protein>
<keyword evidence="1" id="KW-0853">WD repeat</keyword>
<keyword evidence="2" id="KW-0677">Repeat</keyword>
<dbReference type="InterPro" id="IPR027145">
    <property type="entry name" value="PWP2"/>
</dbReference>